<reference evidence="1 2" key="1">
    <citation type="submission" date="2016-12" db="EMBL/GenBank/DDBJ databases">
        <title>The genomes of Aspergillus section Nigri reveals drivers in fungal speciation.</title>
        <authorList>
            <consortium name="DOE Joint Genome Institute"/>
            <person name="Vesth T.C."/>
            <person name="Nybo J."/>
            <person name="Theobald S."/>
            <person name="Brandl J."/>
            <person name="Frisvad J.C."/>
            <person name="Nielsen K.F."/>
            <person name="Lyhne E.K."/>
            <person name="Kogle M.E."/>
            <person name="Kuo A."/>
            <person name="Riley R."/>
            <person name="Clum A."/>
            <person name="Nolan M."/>
            <person name="Lipzen A."/>
            <person name="Salamov A."/>
            <person name="Henrissat B."/>
            <person name="Wiebenga A."/>
            <person name="De Vries R.P."/>
            <person name="Grigoriev I.V."/>
            <person name="Mortensen U.H."/>
            <person name="Andersen M.R."/>
            <person name="Baker S.E."/>
        </authorList>
    </citation>
    <scope>NUCLEOTIDE SEQUENCE [LARGE SCALE GENOMIC DNA]</scope>
    <source>
        <strain evidence="1 2">IBT 23096</strain>
    </source>
</reference>
<keyword evidence="2" id="KW-1185">Reference proteome</keyword>
<evidence type="ECO:0000313" key="2">
    <source>
        <dbReference type="Proteomes" id="UP000234275"/>
    </source>
</evidence>
<dbReference type="InterPro" id="IPR035994">
    <property type="entry name" value="Nucleoside_phosphorylase_sf"/>
</dbReference>
<dbReference type="AlphaFoldDB" id="A0A2I2G6A1"/>
<evidence type="ECO:0000313" key="1">
    <source>
        <dbReference type="EMBL" id="PLB48398.1"/>
    </source>
</evidence>
<protein>
    <submittedName>
        <fullName evidence="1">Purine and uridine phosphorylase</fullName>
    </submittedName>
</protein>
<dbReference type="PANTHER" id="PTHR46082">
    <property type="entry name" value="ATP/GTP-BINDING PROTEIN-RELATED"/>
    <property type="match status" value="1"/>
</dbReference>
<comment type="caution">
    <text evidence="1">The sequence shown here is derived from an EMBL/GenBank/DDBJ whole genome shotgun (WGS) entry which is preliminary data.</text>
</comment>
<dbReference type="SUPFAM" id="SSF53167">
    <property type="entry name" value="Purine and uridine phosphorylases"/>
    <property type="match status" value="1"/>
</dbReference>
<name>A0A2I2G6A1_9EURO</name>
<dbReference type="Gene3D" id="3.40.50.1580">
    <property type="entry name" value="Nucleoside phosphorylase domain"/>
    <property type="match status" value="1"/>
</dbReference>
<dbReference type="Proteomes" id="UP000234275">
    <property type="component" value="Unassembled WGS sequence"/>
</dbReference>
<proteinExistence type="predicted"/>
<dbReference type="OrthoDB" id="1577640at2759"/>
<dbReference type="GO" id="GO:0009116">
    <property type="term" value="P:nucleoside metabolic process"/>
    <property type="evidence" value="ECO:0007669"/>
    <property type="project" value="InterPro"/>
</dbReference>
<sequence>MTITSLESNQCYTVGWIAALPNERAAATKMLEVIHERPRDFTKVNNDPNAYSWGSIGKHNVVIASLPAGVYGKVSATTTASYMLASFPNIRIGLLVGIGAAVPESKDIRLGDVVVSQPDGTSGGVVQYDLGKLRPNGTFERKGSLNAPPTALLSALSLIQSNHQTRNNYIAQYVEEMLERNPYMRDPDDDEMMPYGRPDSTSDKLFEDCYNHVGPDSCCCCDTGYLKSRKPRRTTAPRIFYGVIASGDKVVKDPTARKAIIEDAGERCFCIEMEAAGLMNSFPCLVIRGICDYADTHKNDLWHNYAASTAAAYAKEFLQGIDAGDVDKTPKATDTVKG</sequence>
<dbReference type="InterPro" id="IPR053137">
    <property type="entry name" value="NLR-like"/>
</dbReference>
<gene>
    <name evidence="1" type="ORF">P170DRAFT_448110</name>
</gene>
<dbReference type="GeneID" id="36558642"/>
<dbReference type="GO" id="GO:0003824">
    <property type="term" value="F:catalytic activity"/>
    <property type="evidence" value="ECO:0007669"/>
    <property type="project" value="InterPro"/>
</dbReference>
<dbReference type="RefSeq" id="XP_024703700.1">
    <property type="nucleotide sequence ID" value="XM_024850943.1"/>
</dbReference>
<dbReference type="EMBL" id="MSFO01000005">
    <property type="protein sequence ID" value="PLB48398.1"/>
    <property type="molecule type" value="Genomic_DNA"/>
</dbReference>
<accession>A0A2I2G6A1</accession>
<dbReference type="PANTHER" id="PTHR46082:SF11">
    <property type="entry name" value="AAA+ ATPASE DOMAIN-CONTAINING PROTEIN-RELATED"/>
    <property type="match status" value="1"/>
</dbReference>
<dbReference type="VEuPathDB" id="FungiDB:P170DRAFT_448110"/>
<organism evidence="1 2">
    <name type="scientific">Aspergillus steynii IBT 23096</name>
    <dbReference type="NCBI Taxonomy" id="1392250"/>
    <lineage>
        <taxon>Eukaryota</taxon>
        <taxon>Fungi</taxon>
        <taxon>Dikarya</taxon>
        <taxon>Ascomycota</taxon>
        <taxon>Pezizomycotina</taxon>
        <taxon>Eurotiomycetes</taxon>
        <taxon>Eurotiomycetidae</taxon>
        <taxon>Eurotiales</taxon>
        <taxon>Aspergillaceae</taxon>
        <taxon>Aspergillus</taxon>
        <taxon>Aspergillus subgen. Circumdati</taxon>
    </lineage>
</organism>
<dbReference type="STRING" id="1392250.A0A2I2G6A1"/>